<evidence type="ECO:0000313" key="2">
    <source>
        <dbReference type="EMBL" id="MBE1554059.1"/>
    </source>
</evidence>
<feature type="domain" description="Transposase IS204/IS1001/IS1096/IS1165 DDE" evidence="1">
    <location>
        <begin position="96"/>
        <end position="196"/>
    </location>
</feature>
<protein>
    <recommendedName>
        <fullName evidence="1">Transposase IS204/IS1001/IS1096/IS1165 DDE domain-containing protein</fullName>
    </recommendedName>
</protein>
<sequence length="201" mass="23663">MRQTEKPNHQRGSPYLQFRPLIQTLILDSQTGNQIEEACRSEGYTGSRSTLNTIIAEERRNTVQGKTKIFSFRQKIIQVIWDFKKGDHMERIHQLHLELLEGFPKIKELDELVQNFRNLFTEKRSGKLVDWLEKYEEIDSLFIQAFIRGVQQDRSAVVLSIQEPWSNGPVEGHVNRLKTIKRIMYGRAGFQVLKNRVLYEF</sequence>
<dbReference type="AlphaFoldDB" id="A0A927MG33"/>
<proteinExistence type="predicted"/>
<dbReference type="Proteomes" id="UP000658225">
    <property type="component" value="Unassembled WGS sequence"/>
</dbReference>
<comment type="caution">
    <text evidence="2">The sequence shown here is derived from an EMBL/GenBank/DDBJ whole genome shotgun (WGS) entry which is preliminary data.</text>
</comment>
<dbReference type="PANTHER" id="PTHR33498">
    <property type="entry name" value="TRANSPOSASE FOR INSERTION SEQUENCE ELEMENT IS1557"/>
    <property type="match status" value="1"/>
</dbReference>
<name>A0A927MG33_9BACL</name>
<reference evidence="2" key="1">
    <citation type="submission" date="2020-10" db="EMBL/GenBank/DDBJ databases">
        <title>Genomic Encyclopedia of Type Strains, Phase IV (KMG-IV): sequencing the most valuable type-strain genomes for metagenomic binning, comparative biology and taxonomic classification.</title>
        <authorList>
            <person name="Goeker M."/>
        </authorList>
    </citation>
    <scope>NUCLEOTIDE SEQUENCE</scope>
    <source>
        <strain evidence="2">DSM 13886</strain>
    </source>
</reference>
<dbReference type="Pfam" id="PF01610">
    <property type="entry name" value="DDE_Tnp_ISL3"/>
    <property type="match status" value="1"/>
</dbReference>
<organism evidence="2 3">
    <name type="scientific">Sporosarcina limicola</name>
    <dbReference type="NCBI Taxonomy" id="34101"/>
    <lineage>
        <taxon>Bacteria</taxon>
        <taxon>Bacillati</taxon>
        <taxon>Bacillota</taxon>
        <taxon>Bacilli</taxon>
        <taxon>Bacillales</taxon>
        <taxon>Caryophanaceae</taxon>
        <taxon>Sporosarcina</taxon>
    </lineage>
</organism>
<accession>A0A927MG33</accession>
<evidence type="ECO:0000259" key="1">
    <source>
        <dbReference type="Pfam" id="PF01610"/>
    </source>
</evidence>
<dbReference type="InterPro" id="IPR002560">
    <property type="entry name" value="Transposase_DDE"/>
</dbReference>
<gene>
    <name evidence="2" type="ORF">H4683_001134</name>
</gene>
<dbReference type="PANTHER" id="PTHR33498:SF1">
    <property type="entry name" value="TRANSPOSASE FOR INSERTION SEQUENCE ELEMENT IS1557"/>
    <property type="match status" value="1"/>
</dbReference>
<dbReference type="EMBL" id="JADBEL010000004">
    <property type="protein sequence ID" value="MBE1554059.1"/>
    <property type="molecule type" value="Genomic_DNA"/>
</dbReference>
<dbReference type="InterPro" id="IPR047951">
    <property type="entry name" value="Transpos_ISL3"/>
</dbReference>
<keyword evidence="3" id="KW-1185">Reference proteome</keyword>
<evidence type="ECO:0000313" key="3">
    <source>
        <dbReference type="Proteomes" id="UP000658225"/>
    </source>
</evidence>